<dbReference type="Gene3D" id="3.40.350.10">
    <property type="entry name" value="Creatinase/prolidase N-terminal domain"/>
    <property type="match status" value="1"/>
</dbReference>
<proteinExistence type="inferred from homology"/>
<evidence type="ECO:0000313" key="6">
    <source>
        <dbReference type="EMBL" id="ANE48641.1"/>
    </source>
</evidence>
<sequence>MLDYLKGQNIDATLITSPLNVYYFTGFRCNPHERFLAYAVDGRTGEETLFVPLLDVEEAKAAGYVQRVVGISDTDNAYEVLSRELGKGVTRVGLEMNSVSLSKGELILQALPGAKFEDIEEFVLSLRVCKSPEEIIKVRTSIGVIEQVMEHAVARARVGMTEAELTAELEFQMKKLGASAPAFSTIVLTGARSALPHGSPGGAAIERDGFLIIDMGVVVDGYCSDITRTFLVGEGTKEQERIYEAVLAANRAGIAAVEVGKPIGILDAAARGEITERGFGEYFPHRVGHGFGMDVHEAPSIAGNNPLPMAEGMLFTIEPGVYVPGVGGVRIEDNIYIDIHGNPQVLTSFPKELRRLGV</sequence>
<dbReference type="InterPro" id="IPR000994">
    <property type="entry name" value="Pept_M24"/>
</dbReference>
<keyword evidence="3" id="KW-0464">Manganese</keyword>
<comment type="similarity">
    <text evidence="2">Belongs to the peptidase M24B family.</text>
</comment>
<name>A0A172TNK6_9BACL</name>
<dbReference type="KEGG" id="pswu:SY83_01280"/>
<dbReference type="PANTHER" id="PTHR46112:SF10">
    <property type="entry name" value="DIPEPTIDASE YKVY-RELATED"/>
    <property type="match status" value="1"/>
</dbReference>
<comment type="cofactor">
    <cofactor evidence="1">
        <name>Mn(2+)</name>
        <dbReference type="ChEBI" id="CHEBI:29035"/>
    </cofactor>
</comment>
<dbReference type="Gene3D" id="3.90.230.10">
    <property type="entry name" value="Creatinase/methionine aminopeptidase superfamily"/>
    <property type="match status" value="1"/>
</dbReference>
<dbReference type="GO" id="GO:0008235">
    <property type="term" value="F:metalloexopeptidase activity"/>
    <property type="evidence" value="ECO:0007669"/>
    <property type="project" value="UniProtKB-ARBA"/>
</dbReference>
<evidence type="ECO:0000259" key="4">
    <source>
        <dbReference type="Pfam" id="PF00557"/>
    </source>
</evidence>
<dbReference type="EMBL" id="CP011388">
    <property type="protein sequence ID" value="ANE48641.1"/>
    <property type="molecule type" value="Genomic_DNA"/>
</dbReference>
<dbReference type="AlphaFoldDB" id="A0A172TNK6"/>
<dbReference type="Pfam" id="PF01321">
    <property type="entry name" value="Creatinase_N"/>
    <property type="match status" value="1"/>
</dbReference>
<evidence type="ECO:0000256" key="1">
    <source>
        <dbReference type="ARBA" id="ARBA00001936"/>
    </source>
</evidence>
<evidence type="ECO:0000256" key="2">
    <source>
        <dbReference type="ARBA" id="ARBA00008766"/>
    </source>
</evidence>
<dbReference type="InterPro" id="IPR000587">
    <property type="entry name" value="Creatinase_N"/>
</dbReference>
<dbReference type="GO" id="GO:0004177">
    <property type="term" value="F:aminopeptidase activity"/>
    <property type="evidence" value="ECO:0007669"/>
    <property type="project" value="UniProtKB-ARBA"/>
</dbReference>
<accession>A0A172TNK6</accession>
<dbReference type="PRINTS" id="PR00599">
    <property type="entry name" value="MAPEPTIDASE"/>
</dbReference>
<dbReference type="STRING" id="1178515.SY83_01280"/>
<keyword evidence="7" id="KW-1185">Reference proteome</keyword>
<evidence type="ECO:0000259" key="5">
    <source>
        <dbReference type="Pfam" id="PF01321"/>
    </source>
</evidence>
<organism evidence="6 7">
    <name type="scientific">Paenibacillus swuensis</name>
    <dbReference type="NCBI Taxonomy" id="1178515"/>
    <lineage>
        <taxon>Bacteria</taxon>
        <taxon>Bacillati</taxon>
        <taxon>Bacillota</taxon>
        <taxon>Bacilli</taxon>
        <taxon>Bacillales</taxon>
        <taxon>Paenibacillaceae</taxon>
        <taxon>Paenibacillus</taxon>
    </lineage>
</organism>
<dbReference type="InterPro" id="IPR050659">
    <property type="entry name" value="Peptidase_M24B"/>
</dbReference>
<dbReference type="SUPFAM" id="SSF55920">
    <property type="entry name" value="Creatinase/aminopeptidase"/>
    <property type="match status" value="1"/>
</dbReference>
<dbReference type="InterPro" id="IPR036005">
    <property type="entry name" value="Creatinase/aminopeptidase-like"/>
</dbReference>
<feature type="domain" description="Creatinase N-terminal" evidence="5">
    <location>
        <begin position="3"/>
        <end position="129"/>
    </location>
</feature>
<dbReference type="Pfam" id="PF00557">
    <property type="entry name" value="Peptidase_M24"/>
    <property type="match status" value="1"/>
</dbReference>
<dbReference type="Proteomes" id="UP000076927">
    <property type="component" value="Chromosome"/>
</dbReference>
<reference evidence="6 7" key="1">
    <citation type="submission" date="2015-01" db="EMBL/GenBank/DDBJ databases">
        <title>Paenibacillus swuensis/DY6/whole genome sequencing.</title>
        <authorList>
            <person name="Kim M.K."/>
            <person name="Srinivasan S."/>
            <person name="Lee J.-J."/>
        </authorList>
    </citation>
    <scope>NUCLEOTIDE SEQUENCE [LARGE SCALE GENOMIC DNA]</scope>
    <source>
        <strain evidence="6 7">DY6</strain>
    </source>
</reference>
<dbReference type="PANTHER" id="PTHR46112">
    <property type="entry name" value="AMINOPEPTIDASE"/>
    <property type="match status" value="1"/>
</dbReference>
<protein>
    <submittedName>
        <fullName evidence="6">Metallopeptidase</fullName>
    </submittedName>
</protein>
<dbReference type="InterPro" id="IPR001714">
    <property type="entry name" value="Pept_M24_MAP"/>
</dbReference>
<dbReference type="SUPFAM" id="SSF53092">
    <property type="entry name" value="Creatinase/prolidase N-terminal domain"/>
    <property type="match status" value="1"/>
</dbReference>
<evidence type="ECO:0000313" key="7">
    <source>
        <dbReference type="Proteomes" id="UP000076927"/>
    </source>
</evidence>
<evidence type="ECO:0000256" key="3">
    <source>
        <dbReference type="ARBA" id="ARBA00023211"/>
    </source>
</evidence>
<dbReference type="InterPro" id="IPR029149">
    <property type="entry name" value="Creatin/AminoP/Spt16_N"/>
</dbReference>
<feature type="domain" description="Peptidase M24" evidence="4">
    <location>
        <begin position="138"/>
        <end position="337"/>
    </location>
</feature>
<dbReference type="PATRIC" id="fig|1178515.4.peg.229"/>
<gene>
    <name evidence="6" type="ORF">SY83_01280</name>
</gene>